<dbReference type="AlphaFoldDB" id="A0A165H3P8"/>
<sequence length="98" mass="10791">MPILFLHPLRTRPRLFLLLSFSQPAEPCMRCTGRHQIVIPLPSSRTHARSEHAPFLRHKTTSGSAAGVTGFNTPGSRSQAAAVEAIRTPLGLHLRTEE</sequence>
<evidence type="ECO:0000256" key="1">
    <source>
        <dbReference type="SAM" id="MobiDB-lite"/>
    </source>
</evidence>
<gene>
    <name evidence="2" type="ORF">CALCODRAFT_494527</name>
</gene>
<evidence type="ECO:0000313" key="2">
    <source>
        <dbReference type="EMBL" id="KZT58828.1"/>
    </source>
</evidence>
<dbReference type="InParanoid" id="A0A165H3P8"/>
<proteinExistence type="predicted"/>
<keyword evidence="3" id="KW-1185">Reference proteome</keyword>
<name>A0A165H3P8_9BASI</name>
<dbReference type="Proteomes" id="UP000076842">
    <property type="component" value="Unassembled WGS sequence"/>
</dbReference>
<dbReference type="EMBL" id="KV423947">
    <property type="protein sequence ID" value="KZT58828.1"/>
    <property type="molecule type" value="Genomic_DNA"/>
</dbReference>
<reference evidence="2 3" key="1">
    <citation type="journal article" date="2016" name="Mol. Biol. Evol.">
        <title>Comparative Genomics of Early-Diverging Mushroom-Forming Fungi Provides Insights into the Origins of Lignocellulose Decay Capabilities.</title>
        <authorList>
            <person name="Nagy L.G."/>
            <person name="Riley R."/>
            <person name="Tritt A."/>
            <person name="Adam C."/>
            <person name="Daum C."/>
            <person name="Floudas D."/>
            <person name="Sun H."/>
            <person name="Yadav J.S."/>
            <person name="Pangilinan J."/>
            <person name="Larsson K.H."/>
            <person name="Matsuura K."/>
            <person name="Barry K."/>
            <person name="Labutti K."/>
            <person name="Kuo R."/>
            <person name="Ohm R.A."/>
            <person name="Bhattacharya S.S."/>
            <person name="Shirouzu T."/>
            <person name="Yoshinaga Y."/>
            <person name="Martin F.M."/>
            <person name="Grigoriev I.V."/>
            <person name="Hibbett D.S."/>
        </authorList>
    </citation>
    <scope>NUCLEOTIDE SEQUENCE [LARGE SCALE GENOMIC DNA]</scope>
    <source>
        <strain evidence="2 3">HHB12733</strain>
    </source>
</reference>
<feature type="region of interest" description="Disordered" evidence="1">
    <location>
        <begin position="42"/>
        <end position="67"/>
    </location>
</feature>
<protein>
    <submittedName>
        <fullName evidence="2">Uncharacterized protein</fullName>
    </submittedName>
</protein>
<evidence type="ECO:0000313" key="3">
    <source>
        <dbReference type="Proteomes" id="UP000076842"/>
    </source>
</evidence>
<organism evidence="2 3">
    <name type="scientific">Calocera cornea HHB12733</name>
    <dbReference type="NCBI Taxonomy" id="1353952"/>
    <lineage>
        <taxon>Eukaryota</taxon>
        <taxon>Fungi</taxon>
        <taxon>Dikarya</taxon>
        <taxon>Basidiomycota</taxon>
        <taxon>Agaricomycotina</taxon>
        <taxon>Dacrymycetes</taxon>
        <taxon>Dacrymycetales</taxon>
        <taxon>Dacrymycetaceae</taxon>
        <taxon>Calocera</taxon>
    </lineage>
</organism>
<accession>A0A165H3P8</accession>